<reference evidence="3" key="1">
    <citation type="journal article" date="2005" name="Nature">
        <title>The map-based sequence of the rice genome.</title>
        <authorList>
            <consortium name="International rice genome sequencing project (IRGSP)"/>
            <person name="Matsumoto T."/>
            <person name="Wu J."/>
            <person name="Kanamori H."/>
            <person name="Katayose Y."/>
            <person name="Fujisawa M."/>
            <person name="Namiki N."/>
            <person name="Mizuno H."/>
            <person name="Yamamoto K."/>
            <person name="Antonio B.A."/>
            <person name="Baba T."/>
            <person name="Sakata K."/>
            <person name="Nagamura Y."/>
            <person name="Aoki H."/>
            <person name="Arikawa K."/>
            <person name="Arita K."/>
            <person name="Bito T."/>
            <person name="Chiden Y."/>
            <person name="Fujitsuka N."/>
            <person name="Fukunaka R."/>
            <person name="Hamada M."/>
            <person name="Harada C."/>
            <person name="Hayashi A."/>
            <person name="Hijishita S."/>
            <person name="Honda M."/>
            <person name="Hosokawa S."/>
            <person name="Ichikawa Y."/>
            <person name="Idonuma A."/>
            <person name="Iijima M."/>
            <person name="Ikeda M."/>
            <person name="Ikeno M."/>
            <person name="Ito K."/>
            <person name="Ito S."/>
            <person name="Ito T."/>
            <person name="Ito Y."/>
            <person name="Ito Y."/>
            <person name="Iwabuchi A."/>
            <person name="Kamiya K."/>
            <person name="Karasawa W."/>
            <person name="Kurita K."/>
            <person name="Katagiri S."/>
            <person name="Kikuta A."/>
            <person name="Kobayashi H."/>
            <person name="Kobayashi N."/>
            <person name="Machita K."/>
            <person name="Maehara T."/>
            <person name="Masukawa M."/>
            <person name="Mizubayashi T."/>
            <person name="Mukai Y."/>
            <person name="Nagasaki H."/>
            <person name="Nagata Y."/>
            <person name="Naito S."/>
            <person name="Nakashima M."/>
            <person name="Nakama Y."/>
            <person name="Nakamichi Y."/>
            <person name="Nakamura M."/>
            <person name="Meguro A."/>
            <person name="Negishi M."/>
            <person name="Ohta I."/>
            <person name="Ohta T."/>
            <person name="Okamoto M."/>
            <person name="Ono N."/>
            <person name="Saji S."/>
            <person name="Sakaguchi M."/>
            <person name="Sakai K."/>
            <person name="Shibata M."/>
            <person name="Shimokawa T."/>
            <person name="Song J."/>
            <person name="Takazaki Y."/>
            <person name="Terasawa K."/>
            <person name="Tsugane M."/>
            <person name="Tsuji K."/>
            <person name="Ueda S."/>
            <person name="Waki K."/>
            <person name="Yamagata H."/>
            <person name="Yamamoto M."/>
            <person name="Yamamoto S."/>
            <person name="Yamane H."/>
            <person name="Yoshiki S."/>
            <person name="Yoshihara R."/>
            <person name="Yukawa K."/>
            <person name="Zhong H."/>
            <person name="Yano M."/>
            <person name="Yuan Q."/>
            <person name="Ouyang S."/>
            <person name="Liu J."/>
            <person name="Jones K.M."/>
            <person name="Gansberger K."/>
            <person name="Moffat K."/>
            <person name="Hill J."/>
            <person name="Bera J."/>
            <person name="Fadrosh D."/>
            <person name="Jin S."/>
            <person name="Johri S."/>
            <person name="Kim M."/>
            <person name="Overton L."/>
            <person name="Reardon M."/>
            <person name="Tsitrin T."/>
            <person name="Vuong H."/>
            <person name="Weaver B."/>
            <person name="Ciecko A."/>
            <person name="Tallon L."/>
            <person name="Jackson J."/>
            <person name="Pai G."/>
            <person name="Aken S.V."/>
            <person name="Utterback T."/>
            <person name="Reidmuller S."/>
            <person name="Feldblyum T."/>
            <person name="Hsiao J."/>
            <person name="Zismann V."/>
            <person name="Iobst S."/>
            <person name="de Vazeille A.R."/>
            <person name="Buell C.R."/>
            <person name="Ying K."/>
            <person name="Li Y."/>
            <person name="Lu T."/>
            <person name="Huang Y."/>
            <person name="Zhao Q."/>
            <person name="Feng Q."/>
            <person name="Zhang L."/>
            <person name="Zhu J."/>
            <person name="Weng Q."/>
            <person name="Mu J."/>
            <person name="Lu Y."/>
            <person name="Fan D."/>
            <person name="Liu Y."/>
            <person name="Guan J."/>
            <person name="Zhang Y."/>
            <person name="Yu S."/>
            <person name="Liu X."/>
            <person name="Zhang Y."/>
            <person name="Hong G."/>
            <person name="Han B."/>
            <person name="Choisne N."/>
            <person name="Demange N."/>
            <person name="Orjeda G."/>
            <person name="Samain S."/>
            <person name="Cattolico L."/>
            <person name="Pelletier E."/>
            <person name="Couloux A."/>
            <person name="Segurens B."/>
            <person name="Wincker P."/>
            <person name="D'Hont A."/>
            <person name="Scarpelli C."/>
            <person name="Weissenbach J."/>
            <person name="Salanoubat M."/>
            <person name="Quetier F."/>
            <person name="Yu Y."/>
            <person name="Kim H.R."/>
            <person name="Rambo T."/>
            <person name="Currie J."/>
            <person name="Collura K."/>
            <person name="Luo M."/>
            <person name="Yang T."/>
            <person name="Ammiraju J.S.S."/>
            <person name="Engler F."/>
            <person name="Soderlund C."/>
            <person name="Wing R.A."/>
            <person name="Palmer L.E."/>
            <person name="de la Bastide M."/>
            <person name="Spiegel L."/>
            <person name="Nascimento L."/>
            <person name="Zutavern T."/>
            <person name="O'Shaughnessy A."/>
            <person name="Dike S."/>
            <person name="Dedhia N."/>
            <person name="Preston R."/>
            <person name="Balija V."/>
            <person name="McCombie W.R."/>
            <person name="Chow T."/>
            <person name="Chen H."/>
            <person name="Chung M."/>
            <person name="Chen C."/>
            <person name="Shaw J."/>
            <person name="Wu H."/>
            <person name="Hsiao K."/>
            <person name="Chao Y."/>
            <person name="Chu M."/>
            <person name="Cheng C."/>
            <person name="Hour A."/>
            <person name="Lee P."/>
            <person name="Lin S."/>
            <person name="Lin Y."/>
            <person name="Liou J."/>
            <person name="Liu S."/>
            <person name="Hsing Y."/>
            <person name="Raghuvanshi S."/>
            <person name="Mohanty A."/>
            <person name="Bharti A.K."/>
            <person name="Gaur A."/>
            <person name="Gupta V."/>
            <person name="Kumar D."/>
            <person name="Ravi V."/>
            <person name="Vij S."/>
            <person name="Kapur A."/>
            <person name="Khurana P."/>
            <person name="Khurana P."/>
            <person name="Khurana J.P."/>
            <person name="Tyagi A.K."/>
            <person name="Gaikwad K."/>
            <person name="Singh A."/>
            <person name="Dalal V."/>
            <person name="Srivastava S."/>
            <person name="Dixit A."/>
            <person name="Pal A.K."/>
            <person name="Ghazi I.A."/>
            <person name="Yadav M."/>
            <person name="Pandit A."/>
            <person name="Bhargava A."/>
            <person name="Sureshbabu K."/>
            <person name="Batra K."/>
            <person name="Sharma T.R."/>
            <person name="Mohapatra T."/>
            <person name="Singh N.K."/>
            <person name="Messing J."/>
            <person name="Nelson A.B."/>
            <person name="Fuks G."/>
            <person name="Kavchok S."/>
            <person name="Keizer G."/>
            <person name="Linton E."/>
            <person name="Llaca V."/>
            <person name="Song R."/>
            <person name="Tanyolac B."/>
            <person name="Young S."/>
            <person name="Ho-Il K."/>
            <person name="Hahn J.H."/>
            <person name="Sangsakoo G."/>
            <person name="Vanavichit A."/>
            <person name="de Mattos Luiz.A.T."/>
            <person name="Zimmer P.D."/>
            <person name="Malone G."/>
            <person name="Dellagostin O."/>
            <person name="de Oliveira A.C."/>
            <person name="Bevan M."/>
            <person name="Bancroft I."/>
            <person name="Minx P."/>
            <person name="Cordum H."/>
            <person name="Wilson R."/>
            <person name="Cheng Z."/>
            <person name="Jin W."/>
            <person name="Jiang J."/>
            <person name="Leong S.A."/>
            <person name="Iwama H."/>
            <person name="Gojobori T."/>
            <person name="Itoh T."/>
            <person name="Niimura Y."/>
            <person name="Fujii Y."/>
            <person name="Habara T."/>
            <person name="Sakai H."/>
            <person name="Sato Y."/>
            <person name="Wilson G."/>
            <person name="Kumar K."/>
            <person name="McCouch S."/>
            <person name="Juretic N."/>
            <person name="Hoen D."/>
            <person name="Wright S."/>
            <person name="Bruskiewich R."/>
            <person name="Bureau T."/>
            <person name="Miyao A."/>
            <person name="Hirochika H."/>
            <person name="Nishikawa T."/>
            <person name="Kadowaki K."/>
            <person name="Sugiura M."/>
            <person name="Burr B."/>
            <person name="Sasaki T."/>
        </authorList>
    </citation>
    <scope>NUCLEOTIDE SEQUENCE [LARGE SCALE GENOMIC DNA]</scope>
    <source>
        <strain evidence="3">cv. Nipponbare</strain>
    </source>
</reference>
<evidence type="ECO:0000313" key="3">
    <source>
        <dbReference type="Proteomes" id="UP000000763"/>
    </source>
</evidence>
<feature type="region of interest" description="Disordered" evidence="1">
    <location>
        <begin position="148"/>
        <end position="179"/>
    </location>
</feature>
<evidence type="ECO:0000256" key="1">
    <source>
        <dbReference type="SAM" id="MobiDB-lite"/>
    </source>
</evidence>
<dbReference type="AlphaFoldDB" id="Q69MK3"/>
<accession>Q69MK3</accession>
<dbReference type="PANTHER" id="PTHR33067:SF32">
    <property type="entry name" value="ASPARTIC PEPTIDASE DDI1-TYPE DOMAIN-CONTAINING PROTEIN"/>
    <property type="match status" value="1"/>
</dbReference>
<dbReference type="Gene3D" id="2.40.70.10">
    <property type="entry name" value="Acid Proteases"/>
    <property type="match status" value="1"/>
</dbReference>
<gene>
    <name evidence="2" type="primary">OSJNBa0017O03.31</name>
</gene>
<proteinExistence type="predicted"/>
<reference evidence="3" key="2">
    <citation type="journal article" date="2008" name="Nucleic Acids Res.">
        <title>The rice annotation project database (RAP-DB): 2008 update.</title>
        <authorList>
            <consortium name="The rice annotation project (RAP)"/>
        </authorList>
    </citation>
    <scope>GENOME REANNOTATION</scope>
    <source>
        <strain evidence="3">cv. Nipponbare</strain>
    </source>
</reference>
<evidence type="ECO:0000313" key="2">
    <source>
        <dbReference type="EMBL" id="BAD33912.1"/>
    </source>
</evidence>
<dbReference type="EMBL" id="AP005745">
    <property type="protein sequence ID" value="BAD33912.1"/>
    <property type="molecule type" value="Genomic_DNA"/>
</dbReference>
<feature type="compositionally biased region" description="Acidic residues" evidence="1">
    <location>
        <begin position="169"/>
        <end position="179"/>
    </location>
</feature>
<dbReference type="InterPro" id="IPR021109">
    <property type="entry name" value="Peptidase_aspartic_dom_sf"/>
</dbReference>
<name>Q69MK3_ORYSJ</name>
<dbReference type="PANTHER" id="PTHR33067">
    <property type="entry name" value="RNA-DIRECTED DNA POLYMERASE-RELATED"/>
    <property type="match status" value="1"/>
</dbReference>
<protein>
    <submittedName>
        <fullName evidence="2">Uncharacterized protein</fullName>
    </submittedName>
</protein>
<dbReference type="Proteomes" id="UP000000763">
    <property type="component" value="Chromosome 9"/>
</dbReference>
<feature type="compositionally biased region" description="Basic and acidic residues" evidence="1">
    <location>
        <begin position="153"/>
        <end position="165"/>
    </location>
</feature>
<organism evidence="2 3">
    <name type="scientific">Oryza sativa subsp. japonica</name>
    <name type="common">Rice</name>
    <dbReference type="NCBI Taxonomy" id="39947"/>
    <lineage>
        <taxon>Eukaryota</taxon>
        <taxon>Viridiplantae</taxon>
        <taxon>Streptophyta</taxon>
        <taxon>Embryophyta</taxon>
        <taxon>Tracheophyta</taxon>
        <taxon>Spermatophyta</taxon>
        <taxon>Magnoliopsida</taxon>
        <taxon>Liliopsida</taxon>
        <taxon>Poales</taxon>
        <taxon>Poaceae</taxon>
        <taxon>BOP clade</taxon>
        <taxon>Oryzoideae</taxon>
        <taxon>Oryzeae</taxon>
        <taxon>Oryzinae</taxon>
        <taxon>Oryza</taxon>
        <taxon>Oryza sativa</taxon>
    </lineage>
</organism>
<sequence>MGAMRVPTYGRYLKDILNNKRLLLTTGMVKLTEECSNVILHWLLEKKKDPGCTTISCSIGTQHLDQALCDLGASASVVPKDIFEKLNYTVDFVVLDMDSDKETSLILGRRFLTTAKASIDVGVSSIRFHNALWSRSVMKRWLSCLFKGSGSESSRHQDESSDRSSADVSMEDTDAVPQL</sequence>